<proteinExistence type="predicted"/>
<evidence type="ECO:0000259" key="1">
    <source>
        <dbReference type="SMART" id="SM00849"/>
    </source>
</evidence>
<organism evidence="2">
    <name type="scientific">Hydrogenobacter sp</name>
    <dbReference type="NCBI Taxonomy" id="2152829"/>
    <lineage>
        <taxon>Bacteria</taxon>
        <taxon>Pseudomonadati</taxon>
        <taxon>Aquificota</taxon>
        <taxon>Aquificia</taxon>
        <taxon>Aquificales</taxon>
        <taxon>Aquificaceae</taxon>
        <taxon>Hydrogenobacter</taxon>
    </lineage>
</organism>
<dbReference type="InterPro" id="IPR001279">
    <property type="entry name" value="Metallo-B-lactamas"/>
</dbReference>
<dbReference type="PANTHER" id="PTHR43041">
    <property type="entry name" value="HYDROLASE, METALLO-BETA-LACTAMASE SUPERFAMILY"/>
    <property type="match status" value="1"/>
</dbReference>
<dbReference type="AlphaFoldDB" id="A0A7C2V847"/>
<name>A0A7C2V847_9AQUI</name>
<comment type="caution">
    <text evidence="2">The sequence shown here is derived from an EMBL/GenBank/DDBJ whole genome shotgun (WGS) entry which is preliminary data.</text>
</comment>
<dbReference type="Gene3D" id="3.60.15.10">
    <property type="entry name" value="Ribonuclease Z/Hydroxyacylglutathione hydrolase-like"/>
    <property type="match status" value="1"/>
</dbReference>
<dbReference type="PANTHER" id="PTHR43041:SF1">
    <property type="entry name" value="METALLO-BETA-LACTAMASE DOMAIN-CONTAINING PROTEIN"/>
    <property type="match status" value="1"/>
</dbReference>
<accession>A0A7C2V847</accession>
<dbReference type="Pfam" id="PF19583">
    <property type="entry name" value="ODP"/>
    <property type="match status" value="1"/>
</dbReference>
<dbReference type="EMBL" id="DSFP01000070">
    <property type="protein sequence ID" value="HEW46681.1"/>
    <property type="molecule type" value="Genomic_DNA"/>
</dbReference>
<protein>
    <submittedName>
        <fullName evidence="2">FprA family A-type flavoprotein</fullName>
    </submittedName>
</protein>
<dbReference type="InterPro" id="IPR045761">
    <property type="entry name" value="ODP_dom"/>
</dbReference>
<reference evidence="2" key="1">
    <citation type="journal article" date="2020" name="mSystems">
        <title>Genome- and Community-Level Interaction Insights into Carbon Utilization and Element Cycling Functions of Hydrothermarchaeota in Hydrothermal Sediment.</title>
        <authorList>
            <person name="Zhou Z."/>
            <person name="Liu Y."/>
            <person name="Xu W."/>
            <person name="Pan J."/>
            <person name="Luo Z.H."/>
            <person name="Li M."/>
        </authorList>
    </citation>
    <scope>NUCLEOTIDE SEQUENCE [LARGE SCALE GENOMIC DNA]</scope>
    <source>
        <strain evidence="2">SpSt-132</strain>
    </source>
</reference>
<sequence length="253" mass="28913">MKKVIFNTPDHKVIFFEELTPASAVQANQVLIIHKDEGMLLDPGGHKVFSKLLSELAVYIPPSQIRYIFLSHQDPDIVASINGWLMTTKAEAYISKLWMRFLPHFGLDSQLEGRVVPIDDNGTVLTLGGDCKLYILPAHFLHSEGNFQVYDPCSKILFSGDLGASLGQDYFFVEDFDKHIKYMEGFHRRYMVSNKVLRFWANMVKDLDIEMIVPQHGAIFKGKDMVKRFIEWIENLEVGVDLLTQDIYKVPSG</sequence>
<dbReference type="SUPFAM" id="SSF56281">
    <property type="entry name" value="Metallo-hydrolase/oxidoreductase"/>
    <property type="match status" value="1"/>
</dbReference>
<dbReference type="InterPro" id="IPR036866">
    <property type="entry name" value="RibonucZ/Hydroxyglut_hydro"/>
</dbReference>
<dbReference type="SMART" id="SM00849">
    <property type="entry name" value="Lactamase_B"/>
    <property type="match status" value="1"/>
</dbReference>
<evidence type="ECO:0000313" key="2">
    <source>
        <dbReference type="EMBL" id="HEW46681.1"/>
    </source>
</evidence>
<dbReference type="CDD" id="cd07709">
    <property type="entry name" value="flavodiiron_proteins_MBL-fold"/>
    <property type="match status" value="1"/>
</dbReference>
<feature type="domain" description="Metallo-beta-lactamase" evidence="1">
    <location>
        <begin position="26"/>
        <end position="216"/>
    </location>
</feature>
<gene>
    <name evidence="2" type="ORF">ENO47_08495</name>
</gene>